<gene>
    <name evidence="1" type="ORF">F9C07_2284565</name>
</gene>
<sequence length="112" mass="13136">MLCNVIGLQQENNHPAHLSEMASTIYRHRDGGTIRLSSEVIPTNAQFSTDMTLWPRYRFRRNITRDEIHSHLDKKARLQNTIFIRRDLVSSVIPNRYVEETRRSRSSSSCHL</sequence>
<dbReference type="VEuPathDB" id="FungiDB:F9C07_2284565"/>
<dbReference type="Proteomes" id="UP000596276">
    <property type="component" value="Chromosome 5"/>
</dbReference>
<organism evidence="1 2">
    <name type="scientific">Aspergillus flavus (strain ATCC 200026 / FGSC A1120 / IAM 13836 / NRRL 3357 / JCM 12722 / SRRC 167)</name>
    <dbReference type="NCBI Taxonomy" id="332952"/>
    <lineage>
        <taxon>Eukaryota</taxon>
        <taxon>Fungi</taxon>
        <taxon>Dikarya</taxon>
        <taxon>Ascomycota</taxon>
        <taxon>Pezizomycotina</taxon>
        <taxon>Eurotiomycetes</taxon>
        <taxon>Eurotiomycetidae</taxon>
        <taxon>Eurotiales</taxon>
        <taxon>Aspergillaceae</taxon>
        <taxon>Aspergillus</taxon>
        <taxon>Aspergillus subgen. Circumdati</taxon>
    </lineage>
</organism>
<dbReference type="EMBL" id="CP044621">
    <property type="protein sequence ID" value="QRD83814.1"/>
    <property type="molecule type" value="Genomic_DNA"/>
</dbReference>
<name>A0A7U2MHF5_ASPFN</name>
<reference evidence="2" key="1">
    <citation type="journal article" date="2021" name="G3 (Bethesda)">
        <title>Chromosome assembled and annotated genome sequence of Aspergillus flavus NRRL 3357.</title>
        <authorList>
            <person name="Skerker J.M."/>
            <person name="Pianalto K.M."/>
            <person name="Mondo S.J."/>
            <person name="Yang K."/>
            <person name="Arkin A.P."/>
            <person name="Keller N.P."/>
            <person name="Grigoriev I.V."/>
            <person name="Louise Glass N.L."/>
        </authorList>
    </citation>
    <scope>NUCLEOTIDE SEQUENCE [LARGE SCALE GENOMIC DNA]</scope>
    <source>
        <strain evidence="2">ATCC 200026 / FGSC A1120 / IAM 13836 / NRRL 3357 / JCM 12722 / SRRC 167</strain>
    </source>
</reference>
<evidence type="ECO:0000313" key="2">
    <source>
        <dbReference type="Proteomes" id="UP000596276"/>
    </source>
</evidence>
<accession>A0A7U2MHF5</accession>
<dbReference type="AlphaFoldDB" id="A0A7U2MHF5"/>
<protein>
    <submittedName>
        <fullName evidence="1">Uncharacterized protein</fullName>
    </submittedName>
</protein>
<evidence type="ECO:0000313" key="1">
    <source>
        <dbReference type="EMBL" id="QRD83814.1"/>
    </source>
</evidence>
<keyword evidence="2" id="KW-1185">Reference proteome</keyword>
<proteinExistence type="predicted"/>